<sequence length="636" mass="73076">MYSLEMTTVAVSDFTEEIYYKMQSVESDKFMEYCNTINESATESAKNVTNGVKTIFAKIMANVFEDEWNENNPLLIDLVVRNVLKYLPMKDLTCCRQVCQLWNSEASAHLRQSQRIFFYPESTQKMTTFTSFVAQSKQQSSDTTETGSYPALEYRGPPFSTYCFTAQYTTTQFPHHIMQTFVSTCGEYVRKLEIFYPDDAFLSPQDFATFFLLGMPNLESIHIVNLPQNLTQSSFIEESLKINDDDESSSLTSNKTRPSHLLSAVTHLRIDRTWQIDTVWGVNFLQDLLSLMPNLVDYELWTWNSTTEDEHSEPYLISLSPRHIQNLRVLRPGSIGDRLGVAIASMGLKLTKLYLPVLNRAVTAEVIEQLLYSQKGTLEEFQLNCSTMQDSRLLTFPRMEKLLSLHIMITHPWNNDYTPFTPPIDYGTQFPRLVTLRVELAIYNDANFINYFFPLGNKTQACKTLRELDISFSGFRNDKFIETVAAIFPSVKKLRLDGYGNKIFASIFLHMQNLESLELYLIYGFNVDDQMTGISKDVCSRVRKNDKVLRAGGLLDYVVVNASLCSLKKLRSLAIKQKDYQAKFWPDAQCITNITAYVALSQMKQLSHLHIESVKFTQECKQNLAQALENCWLDFT</sequence>
<proteinExistence type="predicted"/>
<keyword evidence="3" id="KW-1185">Reference proteome</keyword>
<dbReference type="SUPFAM" id="SSF52047">
    <property type="entry name" value="RNI-like"/>
    <property type="match status" value="1"/>
</dbReference>
<feature type="domain" description="F-box" evidence="1">
    <location>
        <begin position="77"/>
        <end position="104"/>
    </location>
</feature>
<dbReference type="InterPro" id="IPR036047">
    <property type="entry name" value="F-box-like_dom_sf"/>
</dbReference>
<dbReference type="InterPro" id="IPR001810">
    <property type="entry name" value="F-box_dom"/>
</dbReference>
<evidence type="ECO:0000313" key="3">
    <source>
        <dbReference type="Proteomes" id="UP000198287"/>
    </source>
</evidence>
<dbReference type="SUPFAM" id="SSF81383">
    <property type="entry name" value="F-box domain"/>
    <property type="match status" value="1"/>
</dbReference>
<dbReference type="InterPro" id="IPR032675">
    <property type="entry name" value="LRR_dom_sf"/>
</dbReference>
<dbReference type="Proteomes" id="UP000198287">
    <property type="component" value="Unassembled WGS sequence"/>
</dbReference>
<name>A0A226EGL4_FOLCA</name>
<dbReference type="EMBL" id="LNIX01000004">
    <property type="protein sequence ID" value="OXA55796.1"/>
    <property type="molecule type" value="Genomic_DNA"/>
</dbReference>
<dbReference type="Gene3D" id="3.80.10.10">
    <property type="entry name" value="Ribonuclease Inhibitor"/>
    <property type="match status" value="1"/>
</dbReference>
<evidence type="ECO:0000313" key="2">
    <source>
        <dbReference type="EMBL" id="OXA55796.1"/>
    </source>
</evidence>
<accession>A0A226EGL4</accession>
<comment type="caution">
    <text evidence="2">The sequence shown here is derived from an EMBL/GenBank/DDBJ whole genome shotgun (WGS) entry which is preliminary data.</text>
</comment>
<gene>
    <name evidence="2" type="ORF">Fcan01_09857</name>
</gene>
<dbReference type="Pfam" id="PF00646">
    <property type="entry name" value="F-box"/>
    <property type="match status" value="1"/>
</dbReference>
<dbReference type="AlphaFoldDB" id="A0A226EGL4"/>
<reference evidence="2 3" key="1">
    <citation type="submission" date="2015-12" db="EMBL/GenBank/DDBJ databases">
        <title>The genome of Folsomia candida.</title>
        <authorList>
            <person name="Faddeeva A."/>
            <person name="Derks M.F."/>
            <person name="Anvar Y."/>
            <person name="Smit S."/>
            <person name="Van Straalen N."/>
            <person name="Roelofs D."/>
        </authorList>
    </citation>
    <scope>NUCLEOTIDE SEQUENCE [LARGE SCALE GENOMIC DNA]</scope>
    <source>
        <strain evidence="2 3">VU population</strain>
        <tissue evidence="2">Whole body</tissue>
    </source>
</reference>
<evidence type="ECO:0000259" key="1">
    <source>
        <dbReference type="Pfam" id="PF00646"/>
    </source>
</evidence>
<protein>
    <recommendedName>
        <fullName evidence="1">F-box domain-containing protein</fullName>
    </recommendedName>
</protein>
<organism evidence="2 3">
    <name type="scientific">Folsomia candida</name>
    <name type="common">Springtail</name>
    <dbReference type="NCBI Taxonomy" id="158441"/>
    <lineage>
        <taxon>Eukaryota</taxon>
        <taxon>Metazoa</taxon>
        <taxon>Ecdysozoa</taxon>
        <taxon>Arthropoda</taxon>
        <taxon>Hexapoda</taxon>
        <taxon>Collembola</taxon>
        <taxon>Entomobryomorpha</taxon>
        <taxon>Isotomoidea</taxon>
        <taxon>Isotomidae</taxon>
        <taxon>Proisotominae</taxon>
        <taxon>Folsomia</taxon>
    </lineage>
</organism>